<dbReference type="InterPro" id="IPR016987">
    <property type="entry name" value="UCP023238"/>
</dbReference>
<evidence type="ECO:0000313" key="3">
    <source>
        <dbReference type="Proteomes" id="UP000058074"/>
    </source>
</evidence>
<evidence type="ECO:0000256" key="1">
    <source>
        <dbReference type="SAM" id="SignalP"/>
    </source>
</evidence>
<dbReference type="PATRIC" id="fig|33050.5.peg.3518"/>
<sequence>MAEIGKGNGQMAMQRPGSAMLAGACALIVLGMSPAFAKDKEPPPTPAQVQQVYDCRAIADTAARLACFDRQVAALQQAEVARDVNFFDRASAQKARRGLFGFTLRDLPFFGGGDDDKEQIQRLETTVAWARRYDYDKIRFEIEDGAVWAQTDQTILPRDPKTGDKVAIYPGVMGSYFAEIGGQKRIRVKRER</sequence>
<proteinExistence type="predicted"/>
<feature type="chain" id="PRO_5006039193" evidence="1">
    <location>
        <begin position="38"/>
        <end position="192"/>
    </location>
</feature>
<accession>A0A0N9V018</accession>
<reference evidence="2 3" key="1">
    <citation type="journal article" date="2015" name="Genome Announc.">
        <title>Complete Genome Sequence of Polypropylene Glycol- and Polyethylene Glycol-Degrading Sphingopyxis macrogoltabida Strain EY-1.</title>
        <authorList>
            <person name="Ohtsubo Y."/>
            <person name="Nagata Y."/>
            <person name="Numata M."/>
            <person name="Tsuchikane K."/>
            <person name="Hosoyama A."/>
            <person name="Yamazoe A."/>
            <person name="Tsuda M."/>
            <person name="Fujita N."/>
            <person name="Kawai F."/>
        </authorList>
    </citation>
    <scope>NUCLEOTIDE SEQUENCE [LARGE SCALE GENOMIC DNA]</scope>
    <source>
        <strain evidence="2 3">EY-1</strain>
    </source>
</reference>
<dbReference type="KEGG" id="smag:AN936_16970"/>
<keyword evidence="1" id="KW-0732">Signal</keyword>
<dbReference type="EMBL" id="CP012700">
    <property type="protein sequence ID" value="ALH81985.1"/>
    <property type="molecule type" value="Genomic_DNA"/>
</dbReference>
<name>A0A0N9V018_SPHMC</name>
<dbReference type="Proteomes" id="UP000058074">
    <property type="component" value="Chromosome"/>
</dbReference>
<dbReference type="AlphaFoldDB" id="A0A0N9V018"/>
<protein>
    <submittedName>
        <fullName evidence="2">Uncharacterized protein</fullName>
    </submittedName>
</protein>
<gene>
    <name evidence="2" type="ORF">AN936_16970</name>
</gene>
<feature type="signal peptide" evidence="1">
    <location>
        <begin position="1"/>
        <end position="37"/>
    </location>
</feature>
<evidence type="ECO:0000313" key="2">
    <source>
        <dbReference type="EMBL" id="ALH81985.1"/>
    </source>
</evidence>
<organism evidence="2 3">
    <name type="scientific">Sphingopyxis macrogoltabida</name>
    <name type="common">Sphingomonas macrogoltabidus</name>
    <dbReference type="NCBI Taxonomy" id="33050"/>
    <lineage>
        <taxon>Bacteria</taxon>
        <taxon>Pseudomonadati</taxon>
        <taxon>Pseudomonadota</taxon>
        <taxon>Alphaproteobacteria</taxon>
        <taxon>Sphingomonadales</taxon>
        <taxon>Sphingomonadaceae</taxon>
        <taxon>Sphingopyxis</taxon>
    </lineage>
</organism>
<dbReference type="PIRSF" id="PIRSF032038">
    <property type="entry name" value="UCP023238"/>
    <property type="match status" value="1"/>
</dbReference>